<dbReference type="InterPro" id="IPR013655">
    <property type="entry name" value="PAS_fold_3"/>
</dbReference>
<dbReference type="InterPro" id="IPR029787">
    <property type="entry name" value="Nucleotide_cyclase"/>
</dbReference>
<dbReference type="SUPFAM" id="SSF55785">
    <property type="entry name" value="PYP-like sensor domain (PAS domain)"/>
    <property type="match status" value="1"/>
</dbReference>
<evidence type="ECO:0000256" key="3">
    <source>
        <dbReference type="ARBA" id="ARBA00022692"/>
    </source>
</evidence>
<dbReference type="Pfam" id="PF05231">
    <property type="entry name" value="MASE1"/>
    <property type="match status" value="1"/>
</dbReference>
<dbReference type="InterPro" id="IPR000160">
    <property type="entry name" value="GGDEF_dom"/>
</dbReference>
<sequence length="606" mass="64773">MTPSTSTIVRTVLLSIVYCAVAYGTLALGRATGVSAVVWPANALAFGVLVALNRANGWTEIVGLAVANAVAHWLMADGLSHSVLAGVANGLSIGVTGALLSLWRVSRDQPTHVGSVLNLILISLLGPIPGSALGGLAIGAVLSPETPSFYYIGSWWLVEAVGFLLILPPFLFWRSPRHRKAAASPHHRPGITRARAVEMAVAIVALVGAAAVVPFTGMLWLIELSGAVLLWFALRFGMFYTAATTTLFALGVVACGLMGLWPAGASNGHHQADMLALQAMLALTTLPALLVAAIASQREKARRELYVNARRLSYALEGANDGLWDWDIAAGKGFFSHRASRMLGYDDAEEFGEAATWDNLIHEDDYGAARAMFDAHIKGQTEFYEAELRFRRKDGEWIWVHDRGKIVERDENGAPLRAVGTYTDISERKRLEGALEHLANHDALTGLANRAVFERELDRFAARLDRQGGRLATLLIDVDHFKQVNDTYGHAAGDALLVAVADRLRKGVRLGDVAARLGGDEFAVISIGQSAAEFDALAERLSVELAAPVPYGDGQITASVSIGVAVAASSAQAGDDLVVRADRALYAAKRDGRGVWRFFGVAGKVA</sequence>
<dbReference type="Pfam" id="PF00990">
    <property type="entry name" value="GGDEF"/>
    <property type="match status" value="1"/>
</dbReference>
<dbReference type="SMART" id="SM00267">
    <property type="entry name" value="GGDEF"/>
    <property type="match status" value="1"/>
</dbReference>
<proteinExistence type="predicted"/>
<dbReference type="InterPro" id="IPR007895">
    <property type="entry name" value="MASE1"/>
</dbReference>
<keyword evidence="5 6" id="KW-0472">Membrane</keyword>
<feature type="transmembrane region" description="Helical" evidence="6">
    <location>
        <begin position="32"/>
        <end position="51"/>
    </location>
</feature>
<dbReference type="CDD" id="cd01949">
    <property type="entry name" value="GGDEF"/>
    <property type="match status" value="1"/>
</dbReference>
<dbReference type="PROSITE" id="PS50887">
    <property type="entry name" value="GGDEF"/>
    <property type="match status" value="1"/>
</dbReference>
<dbReference type="SMART" id="SM00091">
    <property type="entry name" value="PAS"/>
    <property type="match status" value="1"/>
</dbReference>
<accession>A0A4Q9GAK0</accession>
<dbReference type="Gene3D" id="3.30.450.20">
    <property type="entry name" value="PAS domain"/>
    <property type="match status" value="1"/>
</dbReference>
<dbReference type="PANTHER" id="PTHR44757:SF2">
    <property type="entry name" value="BIOFILM ARCHITECTURE MAINTENANCE PROTEIN MBAA"/>
    <property type="match status" value="1"/>
</dbReference>
<organism evidence="10 11">
    <name type="scientific">Hansschlegelia quercus</name>
    <dbReference type="NCBI Taxonomy" id="2528245"/>
    <lineage>
        <taxon>Bacteria</taxon>
        <taxon>Pseudomonadati</taxon>
        <taxon>Pseudomonadota</taxon>
        <taxon>Alphaproteobacteria</taxon>
        <taxon>Hyphomicrobiales</taxon>
        <taxon>Methylopilaceae</taxon>
        <taxon>Hansschlegelia</taxon>
    </lineage>
</organism>
<feature type="transmembrane region" description="Helical" evidence="6">
    <location>
        <begin position="82"/>
        <end position="103"/>
    </location>
</feature>
<dbReference type="InterPro" id="IPR043128">
    <property type="entry name" value="Rev_trsase/Diguanyl_cyclase"/>
</dbReference>
<keyword evidence="11" id="KW-1185">Reference proteome</keyword>
<dbReference type="Proteomes" id="UP000291613">
    <property type="component" value="Unassembled WGS sequence"/>
</dbReference>
<dbReference type="PROSITE" id="PS50113">
    <property type="entry name" value="PAC"/>
    <property type="match status" value="1"/>
</dbReference>
<evidence type="ECO:0000256" key="1">
    <source>
        <dbReference type="ARBA" id="ARBA00004651"/>
    </source>
</evidence>
<dbReference type="Gene3D" id="3.30.70.270">
    <property type="match status" value="1"/>
</dbReference>
<dbReference type="SUPFAM" id="SSF55073">
    <property type="entry name" value="Nucleotide cyclase"/>
    <property type="match status" value="1"/>
</dbReference>
<dbReference type="InterPro" id="IPR000014">
    <property type="entry name" value="PAS"/>
</dbReference>
<evidence type="ECO:0000259" key="8">
    <source>
        <dbReference type="PROSITE" id="PS50113"/>
    </source>
</evidence>
<dbReference type="RefSeq" id="WP_131004403.1">
    <property type="nucleotide sequence ID" value="NZ_JBHSZR010000008.1"/>
</dbReference>
<evidence type="ECO:0000256" key="6">
    <source>
        <dbReference type="SAM" id="Phobius"/>
    </source>
</evidence>
<dbReference type="InterPro" id="IPR035965">
    <property type="entry name" value="PAS-like_dom_sf"/>
</dbReference>
<dbReference type="InterPro" id="IPR001610">
    <property type="entry name" value="PAC"/>
</dbReference>
<keyword evidence="4 6" id="KW-1133">Transmembrane helix</keyword>
<evidence type="ECO:0000313" key="10">
    <source>
        <dbReference type="EMBL" id="TBN47944.1"/>
    </source>
</evidence>
<keyword evidence="2" id="KW-1003">Cell membrane</keyword>
<dbReference type="CDD" id="cd00130">
    <property type="entry name" value="PAS"/>
    <property type="match status" value="1"/>
</dbReference>
<dbReference type="PANTHER" id="PTHR44757">
    <property type="entry name" value="DIGUANYLATE CYCLASE DGCP"/>
    <property type="match status" value="1"/>
</dbReference>
<dbReference type="AlphaFoldDB" id="A0A4Q9GAK0"/>
<dbReference type="SMART" id="SM00086">
    <property type="entry name" value="PAC"/>
    <property type="match status" value="1"/>
</dbReference>
<feature type="domain" description="GGDEF" evidence="9">
    <location>
        <begin position="469"/>
        <end position="601"/>
    </location>
</feature>
<feature type="transmembrane region" description="Helical" evidence="6">
    <location>
        <begin position="148"/>
        <end position="173"/>
    </location>
</feature>
<evidence type="ECO:0000256" key="2">
    <source>
        <dbReference type="ARBA" id="ARBA00022475"/>
    </source>
</evidence>
<evidence type="ECO:0000256" key="5">
    <source>
        <dbReference type="ARBA" id="ARBA00023136"/>
    </source>
</evidence>
<evidence type="ECO:0000259" key="7">
    <source>
        <dbReference type="PROSITE" id="PS50112"/>
    </source>
</evidence>
<dbReference type="FunFam" id="3.30.70.270:FF:000001">
    <property type="entry name" value="Diguanylate cyclase domain protein"/>
    <property type="match status" value="1"/>
</dbReference>
<keyword evidence="3 6" id="KW-0812">Transmembrane</keyword>
<dbReference type="PROSITE" id="PS50112">
    <property type="entry name" value="PAS"/>
    <property type="match status" value="1"/>
</dbReference>
<feature type="transmembrane region" description="Helical" evidence="6">
    <location>
        <begin position="58"/>
        <end position="76"/>
    </location>
</feature>
<dbReference type="NCBIfam" id="TIGR00254">
    <property type="entry name" value="GGDEF"/>
    <property type="match status" value="1"/>
</dbReference>
<gene>
    <name evidence="10" type="ORF">EYR15_15100</name>
</gene>
<dbReference type="EMBL" id="SIUB01000009">
    <property type="protein sequence ID" value="TBN47944.1"/>
    <property type="molecule type" value="Genomic_DNA"/>
</dbReference>
<protein>
    <submittedName>
        <fullName evidence="10">Diguanylate cyclase</fullName>
    </submittedName>
</protein>
<dbReference type="GO" id="GO:0005886">
    <property type="term" value="C:plasma membrane"/>
    <property type="evidence" value="ECO:0007669"/>
    <property type="project" value="UniProtKB-SubCell"/>
</dbReference>
<feature type="transmembrane region" description="Helical" evidence="6">
    <location>
        <begin position="246"/>
        <end position="263"/>
    </location>
</feature>
<reference evidence="10 11" key="1">
    <citation type="submission" date="2019-02" db="EMBL/GenBank/DDBJ databases">
        <title>Hansschlegelia quercus sp. nov., a novel methylotrophic bacterium from buds of oak (Quercus robur L.).</title>
        <authorList>
            <person name="Agafonova N.V."/>
            <person name="Kaparullina E.N."/>
            <person name="Grouzdev D.S."/>
            <person name="Doronina N.V."/>
        </authorList>
    </citation>
    <scope>NUCLEOTIDE SEQUENCE [LARGE SCALE GENOMIC DNA]</scope>
    <source>
        <strain evidence="10 11">Dub</strain>
    </source>
</reference>
<dbReference type="GO" id="GO:0003824">
    <property type="term" value="F:catalytic activity"/>
    <property type="evidence" value="ECO:0007669"/>
    <property type="project" value="UniProtKB-ARBA"/>
</dbReference>
<dbReference type="InterPro" id="IPR000700">
    <property type="entry name" value="PAS-assoc_C"/>
</dbReference>
<evidence type="ECO:0000313" key="11">
    <source>
        <dbReference type="Proteomes" id="UP000291613"/>
    </source>
</evidence>
<evidence type="ECO:0000259" key="9">
    <source>
        <dbReference type="PROSITE" id="PS50887"/>
    </source>
</evidence>
<feature type="transmembrane region" description="Helical" evidence="6">
    <location>
        <begin position="275"/>
        <end position="295"/>
    </location>
</feature>
<dbReference type="Pfam" id="PF08447">
    <property type="entry name" value="PAS_3"/>
    <property type="match status" value="1"/>
</dbReference>
<dbReference type="OrthoDB" id="9814202at2"/>
<comment type="subcellular location">
    <subcellularLocation>
        <location evidence="1">Cell membrane</location>
        <topology evidence="1">Multi-pass membrane protein</topology>
    </subcellularLocation>
</comment>
<feature type="transmembrane region" description="Helical" evidence="6">
    <location>
        <begin position="7"/>
        <end position="26"/>
    </location>
</feature>
<feature type="domain" description="PAS" evidence="7">
    <location>
        <begin position="308"/>
        <end position="380"/>
    </location>
</feature>
<evidence type="ECO:0000256" key="4">
    <source>
        <dbReference type="ARBA" id="ARBA00022989"/>
    </source>
</evidence>
<name>A0A4Q9GAK0_9HYPH</name>
<comment type="caution">
    <text evidence="10">The sequence shown here is derived from an EMBL/GenBank/DDBJ whole genome shotgun (WGS) entry which is preliminary data.</text>
</comment>
<feature type="domain" description="PAC" evidence="8">
    <location>
        <begin position="384"/>
        <end position="437"/>
    </location>
</feature>
<dbReference type="InterPro" id="IPR052155">
    <property type="entry name" value="Biofilm_reg_signaling"/>
</dbReference>
<dbReference type="NCBIfam" id="TIGR00229">
    <property type="entry name" value="sensory_box"/>
    <property type="match status" value="1"/>
</dbReference>
<feature type="transmembrane region" description="Helical" evidence="6">
    <location>
        <begin position="115"/>
        <end position="142"/>
    </location>
</feature>